<feature type="domain" description="MHD1" evidence="14">
    <location>
        <begin position="394"/>
        <end position="573"/>
    </location>
</feature>
<sequence>NKYLWAIGKNVWKRWKKRFFVLVQVSQYTFAMCSYREKKAEPQELLQLDGYTVDYTDPQPGLEGGRAFFNAVKEGDTVIFASDDEQDRILWVQAMYRATGQSHKPVPPTQVQKLNAKGGNVPQLDAPISQFYADRAQKHGMDEFISSNPCNFDHASLFEMVQRLTLDHRLNDSYSCLGWFSPGQVFVLDEYCARNGVRGCHRHLCYLRDLLERAENGAMIDPTLLHYSFAFCASHVHGNRPDGIGTVTVEEKERFEEIKERLRVLLENQITHFRYCFPFGRPEGALKATLSLLERVLMKDIVTPVPQEEVKTVIRKCLEQAALVNYSRLSEYAKIEENVGRLITPAKKLEDTIRLAELVIEVLQQNEEHHAEAFAWWSDLMVEHAETFLSLFAVDMDAALEVQPPDTWDSFPLFQLLNDFLRTDYNLRNGKFHKHLQDLFAPLVVRYVDLMESSIAQSIHRGFERESWEPKWINDVIWVSLNTIHFFYYDAHRWGMEEVGRVTRIAFEVKLQKTSRSTDFRVPQSICTMFNVMVDAKAQSTKLCSMEMGQEHQYHSKIDELIEETVKEMITLLVAKFVTILEGVLAKLSRYDEGTLFSSFLSFTVKAASKYVDVPKPGMDVADAYVTFVRHSQDVLRDKVNEEMYIERLFDQWYNSSMNVICTWLTDRMDLQLHIYQLKTLIRMVKKTYRDFRLQGVLDSTLNSKTYETIRNRLTVEEATASVSEGGGLQGISMKDSDEEDEEDD</sequence>
<proteinExistence type="predicted"/>
<keyword evidence="6" id="KW-0653">Protein transport</keyword>
<dbReference type="InterPro" id="IPR011993">
    <property type="entry name" value="PH-like_dom_sf"/>
</dbReference>
<dbReference type="InterPro" id="IPR033227">
    <property type="entry name" value="CAPS"/>
</dbReference>
<keyword evidence="9" id="KW-0472">Membrane</keyword>
<organism evidence="15 16">
    <name type="scientific">Macaca nemestrina</name>
    <name type="common">Pig-tailed macaque</name>
    <dbReference type="NCBI Taxonomy" id="9545"/>
    <lineage>
        <taxon>Eukaryota</taxon>
        <taxon>Metazoa</taxon>
        <taxon>Chordata</taxon>
        <taxon>Craniata</taxon>
        <taxon>Vertebrata</taxon>
        <taxon>Euteleostomi</taxon>
        <taxon>Mammalia</taxon>
        <taxon>Eutheria</taxon>
        <taxon>Euarchontoglires</taxon>
        <taxon>Primates</taxon>
        <taxon>Haplorrhini</taxon>
        <taxon>Catarrhini</taxon>
        <taxon>Cercopithecidae</taxon>
        <taxon>Cercopithecinae</taxon>
        <taxon>Macaca</taxon>
    </lineage>
</organism>
<dbReference type="GO" id="GO:0015031">
    <property type="term" value="P:protein transport"/>
    <property type="evidence" value="ECO:0007669"/>
    <property type="project" value="UniProtKB-KW"/>
</dbReference>
<evidence type="ECO:0000256" key="5">
    <source>
        <dbReference type="ARBA" id="ARBA00022837"/>
    </source>
</evidence>
<keyword evidence="4" id="KW-0479">Metal-binding</keyword>
<dbReference type="Pfam" id="PF06292">
    <property type="entry name" value="MUN"/>
    <property type="match status" value="3"/>
</dbReference>
<accession>A0A2K6E3A8</accession>
<dbReference type="GO" id="GO:0008289">
    <property type="term" value="F:lipid binding"/>
    <property type="evidence" value="ECO:0007669"/>
    <property type="project" value="UniProtKB-KW"/>
</dbReference>
<evidence type="ECO:0000259" key="14">
    <source>
        <dbReference type="PROSITE" id="PS51258"/>
    </source>
</evidence>
<dbReference type="PANTHER" id="PTHR12166">
    <property type="entry name" value="CALCIUM-DEPENDENT SECRETION ACTIVATOR"/>
    <property type="match status" value="1"/>
</dbReference>
<dbReference type="InterPro" id="IPR001849">
    <property type="entry name" value="PH_domain"/>
</dbReference>
<dbReference type="GeneTree" id="ENSGT00950000183306"/>
<evidence type="ECO:0000256" key="12">
    <source>
        <dbReference type="SAM" id="MobiDB-lite"/>
    </source>
</evidence>
<keyword evidence="8" id="KW-0446">Lipid-binding</keyword>
<dbReference type="AlphaFoldDB" id="A0A2K6E3A8"/>
<gene>
    <name evidence="15" type="primary">CADPS</name>
</gene>
<keyword evidence="7" id="KW-0770">Synapse</keyword>
<dbReference type="GO" id="GO:0016079">
    <property type="term" value="P:synaptic vesicle exocytosis"/>
    <property type="evidence" value="ECO:0007669"/>
    <property type="project" value="InterPro"/>
</dbReference>
<dbReference type="GO" id="GO:1990504">
    <property type="term" value="P:dense core granule exocytosis"/>
    <property type="evidence" value="ECO:0007669"/>
    <property type="project" value="InterPro"/>
</dbReference>
<evidence type="ECO:0000313" key="15">
    <source>
        <dbReference type="Ensembl" id="ENSMNEP00000042646.1"/>
    </source>
</evidence>
<dbReference type="GO" id="GO:0046872">
    <property type="term" value="F:metal ion binding"/>
    <property type="evidence" value="ECO:0007669"/>
    <property type="project" value="UniProtKB-KW"/>
</dbReference>
<evidence type="ECO:0000313" key="16">
    <source>
        <dbReference type="Proteomes" id="UP000233120"/>
    </source>
</evidence>
<reference evidence="15" key="2">
    <citation type="submission" date="2025-09" db="UniProtKB">
        <authorList>
            <consortium name="Ensembl"/>
        </authorList>
    </citation>
    <scope>IDENTIFICATION</scope>
</reference>
<dbReference type="GO" id="GO:0098978">
    <property type="term" value="C:glutamatergic synapse"/>
    <property type="evidence" value="ECO:0007669"/>
    <property type="project" value="TreeGrafter"/>
</dbReference>
<dbReference type="Pfam" id="PF00169">
    <property type="entry name" value="PH"/>
    <property type="match status" value="1"/>
</dbReference>
<dbReference type="InterPro" id="IPR014770">
    <property type="entry name" value="Munc13_1"/>
</dbReference>
<keyword evidence="5" id="KW-0106">Calcium</keyword>
<dbReference type="SMART" id="SM01145">
    <property type="entry name" value="DUF1041"/>
    <property type="match status" value="1"/>
</dbReference>
<dbReference type="GO" id="GO:0045921">
    <property type="term" value="P:positive regulation of exocytosis"/>
    <property type="evidence" value="ECO:0007669"/>
    <property type="project" value="TreeGrafter"/>
</dbReference>
<evidence type="ECO:0000256" key="8">
    <source>
        <dbReference type="ARBA" id="ARBA00023121"/>
    </source>
</evidence>
<evidence type="ECO:0000256" key="1">
    <source>
        <dbReference type="ARBA" id="ARBA00004156"/>
    </source>
</evidence>
<dbReference type="PROSITE" id="PS50003">
    <property type="entry name" value="PH_DOMAIN"/>
    <property type="match status" value="1"/>
</dbReference>
<comment type="subcellular location">
    <subcellularLocation>
        <location evidence="1">Cytoplasmic vesicle membrane</location>
    </subcellularLocation>
    <subcellularLocation>
        <location evidence="11">Synapse</location>
    </subcellularLocation>
</comment>
<dbReference type="Ensembl" id="ENSMNET00000067149.1">
    <property type="protein sequence ID" value="ENSMNEP00000042646.1"/>
    <property type="gene ID" value="ENSMNEG00000043979.1"/>
</dbReference>
<dbReference type="GO" id="GO:0030659">
    <property type="term" value="C:cytoplasmic vesicle membrane"/>
    <property type="evidence" value="ECO:0007669"/>
    <property type="project" value="UniProtKB-SubCell"/>
</dbReference>
<dbReference type="Gene3D" id="2.30.29.30">
    <property type="entry name" value="Pleckstrin-homology domain (PH domain)/Phosphotyrosine-binding domain (PTB)"/>
    <property type="match status" value="1"/>
</dbReference>
<dbReference type="SUPFAM" id="SSF50729">
    <property type="entry name" value="PH domain-like"/>
    <property type="match status" value="1"/>
</dbReference>
<dbReference type="SMART" id="SM00233">
    <property type="entry name" value="PH"/>
    <property type="match status" value="1"/>
</dbReference>
<keyword evidence="3" id="KW-0268">Exocytosis</keyword>
<dbReference type="GO" id="GO:0098793">
    <property type="term" value="C:presynapse"/>
    <property type="evidence" value="ECO:0007669"/>
    <property type="project" value="GOC"/>
</dbReference>
<dbReference type="PANTHER" id="PTHR12166:SF6">
    <property type="entry name" value="CALCIUM-DEPENDENT SECRETION ACTIVATOR 1"/>
    <property type="match status" value="1"/>
</dbReference>
<evidence type="ECO:0000256" key="7">
    <source>
        <dbReference type="ARBA" id="ARBA00023018"/>
    </source>
</evidence>
<dbReference type="CDD" id="cd01234">
    <property type="entry name" value="PH_CADPS"/>
    <property type="match status" value="1"/>
</dbReference>
<dbReference type="FunFam" id="2.30.29.30:FF:000007">
    <property type="entry name" value="Calcium-dependent secretion activator 2 isoform B"/>
    <property type="match status" value="1"/>
</dbReference>
<feature type="region of interest" description="Disordered" evidence="12">
    <location>
        <begin position="721"/>
        <end position="745"/>
    </location>
</feature>
<reference evidence="15" key="1">
    <citation type="submission" date="2025-08" db="UniProtKB">
        <authorList>
            <consortium name="Ensembl"/>
        </authorList>
    </citation>
    <scope>IDENTIFICATION</scope>
</reference>
<evidence type="ECO:0000259" key="13">
    <source>
        <dbReference type="PROSITE" id="PS50003"/>
    </source>
</evidence>
<evidence type="ECO:0000256" key="11">
    <source>
        <dbReference type="ARBA" id="ARBA00034103"/>
    </source>
</evidence>
<name>A0A2K6E3A8_MACNE</name>
<keyword evidence="16" id="KW-1185">Reference proteome</keyword>
<dbReference type="Proteomes" id="UP000233120">
    <property type="component" value="Unassembled WGS sequence"/>
</dbReference>
<evidence type="ECO:0000256" key="2">
    <source>
        <dbReference type="ARBA" id="ARBA00022448"/>
    </source>
</evidence>
<keyword evidence="10" id="KW-0968">Cytoplasmic vesicle</keyword>
<feature type="domain" description="PH" evidence="13">
    <location>
        <begin position="1"/>
        <end position="100"/>
    </location>
</feature>
<evidence type="ECO:0000256" key="6">
    <source>
        <dbReference type="ARBA" id="ARBA00022927"/>
    </source>
</evidence>
<dbReference type="Bgee" id="ENSMNEG00000043979">
    <property type="expression patterns" value="Expressed in temporal lobe and 5 other cell types or tissues"/>
</dbReference>
<evidence type="ECO:0000256" key="3">
    <source>
        <dbReference type="ARBA" id="ARBA00022483"/>
    </source>
</evidence>
<evidence type="ECO:0000256" key="10">
    <source>
        <dbReference type="ARBA" id="ARBA00023329"/>
    </source>
</evidence>
<keyword evidence="2" id="KW-0813">Transport</keyword>
<protein>
    <submittedName>
        <fullName evidence="15">Calcium dependent secretion activator</fullName>
    </submittedName>
</protein>
<evidence type="ECO:0000256" key="9">
    <source>
        <dbReference type="ARBA" id="ARBA00023136"/>
    </source>
</evidence>
<dbReference type="PROSITE" id="PS51258">
    <property type="entry name" value="MHD1"/>
    <property type="match status" value="1"/>
</dbReference>
<dbReference type="InterPro" id="IPR010439">
    <property type="entry name" value="MUN_dom"/>
</dbReference>
<evidence type="ECO:0000256" key="4">
    <source>
        <dbReference type="ARBA" id="ARBA00022723"/>
    </source>
</evidence>